<keyword evidence="2 7" id="KW-0812">Transmembrane</keyword>
<dbReference type="GO" id="GO:0016020">
    <property type="term" value="C:membrane"/>
    <property type="evidence" value="ECO:0007669"/>
    <property type="project" value="UniProtKB-SubCell"/>
</dbReference>
<sequence length="683" mass="77814">MPTSEQHSIPLSIDLSNFPDLEAQSIDVKANLSQNYPDVHFPIQINEKINSNSIPVFPVHANLPWRSSIHHVRQSVHWRASIEATQKLLQLFASDTTANQVFKEGGKSYAEVAAIELSNLHCNWTRFNAYLWPALNEKRIRLIAETIVYIFIFDEIWEMSNATTIQRIQNEFVSRLKSRDSHPDDRATSELQEALFSTIQGLHEEDHIDGNGGADVAAALLQFINHPPPPTKFNNLREFLNYRIIDAAAFYTITCAKFSLCSSVELSSLRIANFLRLLEDHVAIANDLYSFAKEKKDYLRHKVRYLINTVEEVRKTFALADDESAILVTLAIQIEVEKAMAKELLRLNSNSEVTESEKELVNALVFLASGNIMTSITMSHYRAIAWTLTTADVMLVVGRFRIHWRKNRRFGWDDYLNGLALIFLFGFIITYQLFVPIEYNAQLLALGMGGTPPTERDIVLDMKLNVTNGIMFWCIIYSVKASFLSLYWQIFEFSNGFRVCWWLVTVYTVLTFLITIPSWFWNCGAPQDFLNMELCNNRSRQRTLSLLVMWCVLNGLGDLFLMALPIAMLRSMMMKTSQKIGIHLVFGIVLIIIAFVILRTVFTLQMKPEFQDENAIWAILESTIAVMVCALQCYRGLLSWSASSSSINSFIFSFRGFSNTSKRDVSDGPVKVSPMNNISEASS</sequence>
<feature type="transmembrane region" description="Helical" evidence="7">
    <location>
        <begin position="414"/>
        <end position="434"/>
    </location>
</feature>
<feature type="transmembrane region" description="Helical" evidence="7">
    <location>
        <begin position="383"/>
        <end position="402"/>
    </location>
</feature>
<evidence type="ECO:0000256" key="7">
    <source>
        <dbReference type="SAM" id="Phobius"/>
    </source>
</evidence>
<evidence type="ECO:0000313" key="10">
    <source>
        <dbReference type="Proteomes" id="UP001152607"/>
    </source>
</evidence>
<evidence type="ECO:0000256" key="3">
    <source>
        <dbReference type="ARBA" id="ARBA00022989"/>
    </source>
</evidence>
<feature type="transmembrane region" description="Helical" evidence="7">
    <location>
        <begin position="547"/>
        <end position="568"/>
    </location>
</feature>
<feature type="transmembrane region" description="Helical" evidence="7">
    <location>
        <begin position="614"/>
        <end position="634"/>
    </location>
</feature>
<evidence type="ECO:0000313" key="9">
    <source>
        <dbReference type="EMBL" id="CAI6339174.1"/>
    </source>
</evidence>
<feature type="transmembrane region" description="Helical" evidence="7">
    <location>
        <begin position="580"/>
        <end position="602"/>
    </location>
</feature>
<feature type="region of interest" description="Disordered" evidence="6">
    <location>
        <begin position="661"/>
        <end position="683"/>
    </location>
</feature>
<comment type="caution">
    <text evidence="9">The sequence shown here is derived from an EMBL/GenBank/DDBJ whole genome shotgun (WGS) entry which is preliminary data.</text>
</comment>
<dbReference type="Gene3D" id="1.10.600.10">
    <property type="entry name" value="Farnesyl Diphosphate Synthase"/>
    <property type="match status" value="1"/>
</dbReference>
<accession>A0A9W4UNY6</accession>
<dbReference type="OrthoDB" id="444631at2759"/>
<evidence type="ECO:0000256" key="6">
    <source>
        <dbReference type="SAM" id="MobiDB-lite"/>
    </source>
</evidence>
<evidence type="ECO:0000256" key="2">
    <source>
        <dbReference type="ARBA" id="ARBA00022692"/>
    </source>
</evidence>
<keyword evidence="3 7" id="KW-1133">Transmembrane helix</keyword>
<dbReference type="PANTHER" id="PTHR33048">
    <property type="entry name" value="PTH11-LIKE INTEGRAL MEMBRANE PROTEIN (AFU_ORTHOLOGUE AFUA_5G11245)"/>
    <property type="match status" value="1"/>
</dbReference>
<dbReference type="AlphaFoldDB" id="A0A9W4UNY6"/>
<feature type="compositionally biased region" description="Polar residues" evidence="6">
    <location>
        <begin position="674"/>
        <end position="683"/>
    </location>
</feature>
<dbReference type="InterPro" id="IPR008949">
    <property type="entry name" value="Isoprenoid_synthase_dom_sf"/>
</dbReference>
<feature type="domain" description="Rhodopsin" evidence="8">
    <location>
        <begin position="399"/>
        <end position="639"/>
    </location>
</feature>
<gene>
    <name evidence="9" type="ORF">PDIGIT_LOCUS12321</name>
</gene>
<proteinExistence type="inferred from homology"/>
<feature type="transmembrane region" description="Helical" evidence="7">
    <location>
        <begin position="470"/>
        <end position="488"/>
    </location>
</feature>
<reference evidence="9" key="1">
    <citation type="submission" date="2023-01" db="EMBL/GenBank/DDBJ databases">
        <authorList>
            <person name="Van Ghelder C."/>
            <person name="Rancurel C."/>
        </authorList>
    </citation>
    <scope>NUCLEOTIDE SEQUENCE</scope>
    <source>
        <strain evidence="9">CNCM I-4278</strain>
    </source>
</reference>
<dbReference type="PANTHER" id="PTHR33048:SF18">
    <property type="entry name" value="INTEGRAL MEMBRANE PROTEIN"/>
    <property type="match status" value="1"/>
</dbReference>
<comment type="similarity">
    <text evidence="5">Belongs to the SAT4 family.</text>
</comment>
<organism evidence="9 10">
    <name type="scientific">Periconia digitata</name>
    <dbReference type="NCBI Taxonomy" id="1303443"/>
    <lineage>
        <taxon>Eukaryota</taxon>
        <taxon>Fungi</taxon>
        <taxon>Dikarya</taxon>
        <taxon>Ascomycota</taxon>
        <taxon>Pezizomycotina</taxon>
        <taxon>Dothideomycetes</taxon>
        <taxon>Pleosporomycetidae</taxon>
        <taxon>Pleosporales</taxon>
        <taxon>Massarineae</taxon>
        <taxon>Periconiaceae</taxon>
        <taxon>Periconia</taxon>
    </lineage>
</organism>
<comment type="subcellular location">
    <subcellularLocation>
        <location evidence="1">Membrane</location>
        <topology evidence="1">Multi-pass membrane protein</topology>
    </subcellularLocation>
</comment>
<dbReference type="SUPFAM" id="SSF48576">
    <property type="entry name" value="Terpenoid synthases"/>
    <property type="match status" value="1"/>
</dbReference>
<keyword evidence="10" id="KW-1185">Reference proteome</keyword>
<keyword evidence="4 7" id="KW-0472">Membrane</keyword>
<dbReference type="Pfam" id="PF20684">
    <property type="entry name" value="Fung_rhodopsin"/>
    <property type="match status" value="1"/>
</dbReference>
<feature type="transmembrane region" description="Helical" evidence="7">
    <location>
        <begin position="500"/>
        <end position="521"/>
    </location>
</feature>
<dbReference type="InterPro" id="IPR052337">
    <property type="entry name" value="SAT4-like"/>
</dbReference>
<evidence type="ECO:0000256" key="1">
    <source>
        <dbReference type="ARBA" id="ARBA00004141"/>
    </source>
</evidence>
<evidence type="ECO:0000256" key="5">
    <source>
        <dbReference type="ARBA" id="ARBA00038359"/>
    </source>
</evidence>
<dbReference type="InterPro" id="IPR049326">
    <property type="entry name" value="Rhodopsin_dom_fungi"/>
</dbReference>
<protein>
    <recommendedName>
        <fullName evidence="8">Rhodopsin domain-containing protein</fullName>
    </recommendedName>
</protein>
<dbReference type="Proteomes" id="UP001152607">
    <property type="component" value="Unassembled WGS sequence"/>
</dbReference>
<dbReference type="EMBL" id="CAOQHR010000009">
    <property type="protein sequence ID" value="CAI6339174.1"/>
    <property type="molecule type" value="Genomic_DNA"/>
</dbReference>
<name>A0A9W4UNY6_9PLEO</name>
<evidence type="ECO:0000256" key="4">
    <source>
        <dbReference type="ARBA" id="ARBA00023136"/>
    </source>
</evidence>
<evidence type="ECO:0000259" key="8">
    <source>
        <dbReference type="Pfam" id="PF20684"/>
    </source>
</evidence>